<dbReference type="AlphaFoldDB" id="A0A1X7R5Y9"/>
<keyword evidence="4 6" id="KW-0677">Repeat</keyword>
<dbReference type="InterPro" id="IPR028884">
    <property type="entry name" value="Trm82"/>
</dbReference>
<keyword evidence="8" id="KW-1185">Reference proteome</keyword>
<evidence type="ECO:0000256" key="2">
    <source>
        <dbReference type="ARBA" id="ARBA00022574"/>
    </source>
</evidence>
<organism evidence="7 8">
    <name type="scientific">Maudiozyma saulgeensis</name>
    <dbReference type="NCBI Taxonomy" id="1789683"/>
    <lineage>
        <taxon>Eukaryota</taxon>
        <taxon>Fungi</taxon>
        <taxon>Dikarya</taxon>
        <taxon>Ascomycota</taxon>
        <taxon>Saccharomycotina</taxon>
        <taxon>Saccharomycetes</taxon>
        <taxon>Saccharomycetales</taxon>
        <taxon>Saccharomycetaceae</taxon>
        <taxon>Maudiozyma</taxon>
    </lineage>
</organism>
<protein>
    <submittedName>
        <fullName evidence="7">Similar to Saccharomyces cerevisiae YDR165W TRM82 Subunit of a tRNA methyltransferase complex composed of Trm8p and Trm82p that catalyzes 7-methylguanosine modification of tRNA</fullName>
    </submittedName>
</protein>
<dbReference type="InterPro" id="IPR036322">
    <property type="entry name" value="WD40_repeat_dom_sf"/>
</dbReference>
<dbReference type="Proteomes" id="UP000196158">
    <property type="component" value="Unassembled WGS sequence"/>
</dbReference>
<gene>
    <name evidence="7" type="ORF">KASA_0L00913G</name>
</gene>
<name>A0A1X7R5Y9_9SACH</name>
<accession>A0A1X7R5Y9</accession>
<evidence type="ECO:0000256" key="5">
    <source>
        <dbReference type="ARBA" id="ARBA00023242"/>
    </source>
</evidence>
<evidence type="ECO:0000256" key="6">
    <source>
        <dbReference type="HAMAP-Rule" id="MF_03056"/>
    </source>
</evidence>
<keyword evidence="5 6" id="KW-0539">Nucleus</keyword>
<comment type="pathway">
    <text evidence="6">tRNA modification; N(7)-methylguanine-tRNA biosynthesis.</text>
</comment>
<dbReference type="GO" id="GO:0106004">
    <property type="term" value="P:tRNA (guanine-N7)-methylation"/>
    <property type="evidence" value="ECO:0007669"/>
    <property type="project" value="UniProtKB-UniRule"/>
</dbReference>
<keyword evidence="7" id="KW-0808">Transferase</keyword>
<keyword evidence="2 6" id="KW-0853">WD repeat</keyword>
<dbReference type="GO" id="GO:0008168">
    <property type="term" value="F:methyltransferase activity"/>
    <property type="evidence" value="ECO:0007669"/>
    <property type="project" value="UniProtKB-KW"/>
</dbReference>
<dbReference type="GO" id="GO:0005829">
    <property type="term" value="C:cytosol"/>
    <property type="evidence" value="ECO:0007669"/>
    <property type="project" value="TreeGrafter"/>
</dbReference>
<dbReference type="Gene3D" id="2.130.10.10">
    <property type="entry name" value="YVTN repeat-like/Quinoprotein amine dehydrogenase"/>
    <property type="match status" value="1"/>
</dbReference>
<keyword evidence="7" id="KW-0489">Methyltransferase</keyword>
<keyword evidence="3 6" id="KW-0819">tRNA processing</keyword>
<comment type="subcellular location">
    <subcellularLocation>
        <location evidence="1 6">Nucleus</location>
    </subcellularLocation>
</comment>
<dbReference type="STRING" id="1789683.A0A1X7R5Y9"/>
<evidence type="ECO:0000313" key="8">
    <source>
        <dbReference type="Proteomes" id="UP000196158"/>
    </source>
</evidence>
<evidence type="ECO:0000256" key="1">
    <source>
        <dbReference type="ARBA" id="ARBA00004123"/>
    </source>
</evidence>
<sequence length="446" mass="50719">MTIIHPVQTVAALDDSSVIFAVIKNVILGYKREDSGSYKLIGKWVDEFDRTESIKNKVTKEQDRQINENAKKQKDNEGNVIVQKKKTEAKIPVPGPGAPPVYSCIRNLLISKDGSKLLSCADSDKSVLVFDIDLNNDTNCLQLVKRQPFPKRPNSITISDDGKTVVMADKFGDVYSIPTDGEPLKDINDELDPILGHVSMLTDVLFKTDSHGKKFIITSDRDEHIKVSHFPQSFIVDKWLFGHSQFVSSICSPQWKSEWLFSAGGDDFVYLWDWELGKKLSEFKYSDMIKPYLTDKHLAPSRFQNESNDIIEYAVSKIISFTDIPYVAFFVEATKILFIAKVDVENKKIYESTTLELPYNIISLDNAYNNEIVLSLDNRDSNGKDFIKFVKYNQQDGSFELNEKRSNELDACINELKSDSDITVEEGNIYPLYSTTTLRKHGEHYS</sequence>
<reference evidence="7 8" key="1">
    <citation type="submission" date="2017-04" db="EMBL/GenBank/DDBJ databases">
        <authorList>
            <person name="Afonso C.L."/>
            <person name="Miller P.J."/>
            <person name="Scott M.A."/>
            <person name="Spackman E."/>
            <person name="Goraichik I."/>
            <person name="Dimitrov K.M."/>
            <person name="Suarez D.L."/>
            <person name="Swayne D.E."/>
        </authorList>
    </citation>
    <scope>NUCLEOTIDE SEQUENCE [LARGE SCALE GENOMIC DNA]</scope>
</reference>
<proteinExistence type="inferred from homology"/>
<dbReference type="GO" id="GO:0043527">
    <property type="term" value="C:tRNA methyltransferase complex"/>
    <property type="evidence" value="ECO:0007669"/>
    <property type="project" value="TreeGrafter"/>
</dbReference>
<evidence type="ECO:0000313" key="7">
    <source>
        <dbReference type="EMBL" id="SMN21072.1"/>
    </source>
</evidence>
<evidence type="ECO:0000256" key="3">
    <source>
        <dbReference type="ARBA" id="ARBA00022694"/>
    </source>
</evidence>
<dbReference type="Pfam" id="PF00400">
    <property type="entry name" value="WD40"/>
    <property type="match status" value="1"/>
</dbReference>
<dbReference type="PANTHER" id="PTHR16288:SF0">
    <property type="entry name" value="TRNA (GUANINE-N(7)-)-METHYLTRANSFERASE NON-CATALYTIC SUBUNIT WDR4"/>
    <property type="match status" value="1"/>
</dbReference>
<dbReference type="SMART" id="SM00320">
    <property type="entry name" value="WD40"/>
    <property type="match status" value="3"/>
</dbReference>
<comment type="similarity">
    <text evidence="6">Belongs to the WD repeat TRM82 family.</text>
</comment>
<dbReference type="EMBL" id="FXLY01000007">
    <property type="protein sequence ID" value="SMN21072.1"/>
    <property type="molecule type" value="Genomic_DNA"/>
</dbReference>
<dbReference type="HAMAP" id="MF_03056">
    <property type="entry name" value="TRM82"/>
    <property type="match status" value="1"/>
</dbReference>
<comment type="function">
    <text evidence="6">Required for the formation of N(7)-methylguanine at position 46 (m7G46) in tRNA. In the complex, it is required to stabilize and induce conformational changes of the catalytic subunit.</text>
</comment>
<evidence type="ECO:0000256" key="4">
    <source>
        <dbReference type="ARBA" id="ARBA00022737"/>
    </source>
</evidence>
<dbReference type="GO" id="GO:0005634">
    <property type="term" value="C:nucleus"/>
    <property type="evidence" value="ECO:0007669"/>
    <property type="project" value="UniProtKB-SubCell"/>
</dbReference>
<dbReference type="OrthoDB" id="339900at2759"/>
<dbReference type="SUPFAM" id="SSF50978">
    <property type="entry name" value="WD40 repeat-like"/>
    <property type="match status" value="1"/>
</dbReference>
<dbReference type="PANTHER" id="PTHR16288">
    <property type="entry name" value="WD40 REPEAT PROTEIN 4"/>
    <property type="match status" value="1"/>
</dbReference>
<dbReference type="InterPro" id="IPR015943">
    <property type="entry name" value="WD40/YVTN_repeat-like_dom_sf"/>
</dbReference>
<dbReference type="UniPathway" id="UPA00989"/>
<dbReference type="InterPro" id="IPR001680">
    <property type="entry name" value="WD40_rpt"/>
</dbReference>